<organism evidence="1 2">
    <name type="scientific">Gimesia fumaroli</name>
    <dbReference type="NCBI Taxonomy" id="2527976"/>
    <lineage>
        <taxon>Bacteria</taxon>
        <taxon>Pseudomonadati</taxon>
        <taxon>Planctomycetota</taxon>
        <taxon>Planctomycetia</taxon>
        <taxon>Planctomycetales</taxon>
        <taxon>Planctomycetaceae</taxon>
        <taxon>Gimesia</taxon>
    </lineage>
</organism>
<dbReference type="OrthoDB" id="286791at2"/>
<accession>A0A518ID58</accession>
<evidence type="ECO:0000313" key="2">
    <source>
        <dbReference type="Proteomes" id="UP000318313"/>
    </source>
</evidence>
<name>A0A518ID58_9PLAN</name>
<dbReference type="Proteomes" id="UP000318313">
    <property type="component" value="Chromosome"/>
</dbReference>
<reference evidence="1 2" key="1">
    <citation type="submission" date="2019-03" db="EMBL/GenBank/DDBJ databases">
        <title>Deep-cultivation of Planctomycetes and their phenomic and genomic characterization uncovers novel biology.</title>
        <authorList>
            <person name="Wiegand S."/>
            <person name="Jogler M."/>
            <person name="Boedeker C."/>
            <person name="Pinto D."/>
            <person name="Vollmers J."/>
            <person name="Rivas-Marin E."/>
            <person name="Kohn T."/>
            <person name="Peeters S.H."/>
            <person name="Heuer A."/>
            <person name="Rast P."/>
            <person name="Oberbeckmann S."/>
            <person name="Bunk B."/>
            <person name="Jeske O."/>
            <person name="Meyerdierks A."/>
            <person name="Storesund J.E."/>
            <person name="Kallscheuer N."/>
            <person name="Luecker S."/>
            <person name="Lage O.M."/>
            <person name="Pohl T."/>
            <person name="Merkel B.J."/>
            <person name="Hornburger P."/>
            <person name="Mueller R.-W."/>
            <person name="Bruemmer F."/>
            <person name="Labrenz M."/>
            <person name="Spormann A.M."/>
            <person name="Op den Camp H."/>
            <person name="Overmann J."/>
            <person name="Amann R."/>
            <person name="Jetten M.S.M."/>
            <person name="Mascher T."/>
            <person name="Medema M.H."/>
            <person name="Devos D.P."/>
            <person name="Kaster A.-K."/>
            <person name="Ovreas L."/>
            <person name="Rohde M."/>
            <person name="Galperin M.Y."/>
            <person name="Jogler C."/>
        </authorList>
    </citation>
    <scope>NUCLEOTIDE SEQUENCE [LARGE SCALE GENOMIC DNA]</scope>
    <source>
        <strain evidence="1 2">Enr17</strain>
    </source>
</reference>
<evidence type="ECO:0000313" key="1">
    <source>
        <dbReference type="EMBL" id="QDV50980.1"/>
    </source>
</evidence>
<dbReference type="AlphaFoldDB" id="A0A518ID58"/>
<keyword evidence="2" id="KW-1185">Reference proteome</keyword>
<dbReference type="RefSeq" id="WP_145309865.1">
    <property type="nucleotide sequence ID" value="NZ_CP037452.1"/>
</dbReference>
<dbReference type="EMBL" id="CP037452">
    <property type="protein sequence ID" value="QDV50980.1"/>
    <property type="molecule type" value="Genomic_DNA"/>
</dbReference>
<sequence>MEAETDAYKQGKRQSELDVAQGCPRLYWGTRGSWGELLTRLMAERFQVTVQHVGCISTESQRAYERGYNKITSEYIDRTFGEGAFQEVMDEVTRYREESYRQYLQDRDKNE</sequence>
<gene>
    <name evidence="1" type="ORF">Enr17x_30250</name>
</gene>
<proteinExistence type="predicted"/>
<protein>
    <submittedName>
        <fullName evidence="1">Uncharacterized protein</fullName>
    </submittedName>
</protein>
<dbReference type="KEGG" id="gfm:Enr17x_30250"/>